<keyword evidence="21" id="KW-1185">Reference proteome</keyword>
<evidence type="ECO:0000256" key="13">
    <source>
        <dbReference type="ARBA" id="ARBA00023212"/>
    </source>
</evidence>
<name>A0AAN7T4Z0_9EURO</name>
<keyword evidence="9" id="KW-0498">Mitosis</keyword>
<comment type="caution">
    <text evidence="20">The sequence shown here is derived from an EMBL/GenBank/DDBJ whole genome shotgun (WGS) entry which is preliminary data.</text>
</comment>
<protein>
    <recommendedName>
        <fullName evidence="17">DASH complex subunit DUO1</fullName>
    </recommendedName>
    <alternativeName>
        <fullName evidence="18">Outer kinetochore protein DUO1</fullName>
    </alternativeName>
</protein>
<keyword evidence="14" id="KW-0539">Nucleus</keyword>
<dbReference type="GO" id="GO:0042729">
    <property type="term" value="C:DASH complex"/>
    <property type="evidence" value="ECO:0007669"/>
    <property type="project" value="InterPro"/>
</dbReference>
<evidence type="ECO:0000256" key="2">
    <source>
        <dbReference type="ARBA" id="ARBA00004186"/>
    </source>
</evidence>
<dbReference type="GO" id="GO:0000278">
    <property type="term" value="P:mitotic cell cycle"/>
    <property type="evidence" value="ECO:0007669"/>
    <property type="project" value="InterPro"/>
</dbReference>
<keyword evidence="16" id="KW-0137">Centromere</keyword>
<comment type="subcellular location">
    <subcellularLocation>
        <location evidence="3">Chromosome</location>
        <location evidence="3">Centromere</location>
        <location evidence="3">Kinetochore</location>
    </subcellularLocation>
    <subcellularLocation>
        <location evidence="2">Cytoplasm</location>
        <location evidence="2">Cytoskeleton</location>
        <location evidence="2">Spindle</location>
    </subcellularLocation>
    <subcellularLocation>
        <location evidence="1">Nucleus</location>
    </subcellularLocation>
</comment>
<evidence type="ECO:0000256" key="10">
    <source>
        <dbReference type="ARBA" id="ARBA00022829"/>
    </source>
</evidence>
<dbReference type="Pfam" id="PF08651">
    <property type="entry name" value="DASH_Duo1"/>
    <property type="match status" value="1"/>
</dbReference>
<feature type="region of interest" description="Disordered" evidence="19">
    <location>
        <begin position="124"/>
        <end position="211"/>
    </location>
</feature>
<proteinExistence type="inferred from homology"/>
<evidence type="ECO:0000256" key="8">
    <source>
        <dbReference type="ARBA" id="ARBA00022701"/>
    </source>
</evidence>
<evidence type="ECO:0000256" key="1">
    <source>
        <dbReference type="ARBA" id="ARBA00004123"/>
    </source>
</evidence>
<evidence type="ECO:0000313" key="20">
    <source>
        <dbReference type="EMBL" id="KAK5088802.1"/>
    </source>
</evidence>
<evidence type="ECO:0000256" key="19">
    <source>
        <dbReference type="SAM" id="MobiDB-lite"/>
    </source>
</evidence>
<evidence type="ECO:0000256" key="12">
    <source>
        <dbReference type="ARBA" id="ARBA00023054"/>
    </source>
</evidence>
<accession>A0AAN7T4Z0</accession>
<keyword evidence="6" id="KW-0963">Cytoplasm</keyword>
<dbReference type="Proteomes" id="UP001309876">
    <property type="component" value="Unassembled WGS sequence"/>
</dbReference>
<gene>
    <name evidence="20" type="ORF">LTR05_003024</name>
</gene>
<keyword evidence="11" id="KW-0995">Kinetochore</keyword>
<evidence type="ECO:0000256" key="4">
    <source>
        <dbReference type="ARBA" id="ARBA00005366"/>
    </source>
</evidence>
<evidence type="ECO:0000256" key="17">
    <source>
        <dbReference type="ARBA" id="ARBA00044152"/>
    </source>
</evidence>
<dbReference type="AlphaFoldDB" id="A0AAN7T4Z0"/>
<dbReference type="EMBL" id="JAVRRJ010000002">
    <property type="protein sequence ID" value="KAK5088802.1"/>
    <property type="molecule type" value="Genomic_DNA"/>
</dbReference>
<keyword evidence="10" id="KW-0159">Chromosome partition</keyword>
<reference evidence="20 21" key="1">
    <citation type="submission" date="2023-08" db="EMBL/GenBank/DDBJ databases">
        <title>Black Yeasts Isolated from many extreme environments.</title>
        <authorList>
            <person name="Coleine C."/>
            <person name="Stajich J.E."/>
            <person name="Selbmann L."/>
        </authorList>
    </citation>
    <scope>NUCLEOTIDE SEQUENCE [LARGE SCALE GENOMIC DNA]</scope>
    <source>
        <strain evidence="20 21">CCFEE 5910</strain>
    </source>
</reference>
<dbReference type="InterPro" id="IPR013960">
    <property type="entry name" value="DASH_Duo1"/>
</dbReference>
<keyword evidence="15" id="KW-0131">Cell cycle</keyword>
<keyword evidence="12" id="KW-0175">Coiled coil</keyword>
<evidence type="ECO:0000256" key="16">
    <source>
        <dbReference type="ARBA" id="ARBA00023328"/>
    </source>
</evidence>
<dbReference type="GO" id="GO:0005874">
    <property type="term" value="C:microtubule"/>
    <property type="evidence" value="ECO:0007669"/>
    <property type="project" value="UniProtKB-KW"/>
</dbReference>
<feature type="region of interest" description="Disordered" evidence="19">
    <location>
        <begin position="1"/>
        <end position="36"/>
    </location>
</feature>
<keyword evidence="8" id="KW-0493">Microtubule</keyword>
<keyword evidence="7" id="KW-0132">Cell division</keyword>
<evidence type="ECO:0000256" key="18">
    <source>
        <dbReference type="ARBA" id="ARBA00044358"/>
    </source>
</evidence>
<evidence type="ECO:0000256" key="7">
    <source>
        <dbReference type="ARBA" id="ARBA00022618"/>
    </source>
</evidence>
<sequence length="211" mass="23219">MSATYHDEQSPARTQQRSQHRDVKVSPEAEKAREDALRQELASVRKVNQAIEGVLESLQKAKANMKTVNSTVGAASQLLNTWTRILSQTEHNQRLILDPSWQGATQDITDIEEEAQAKQYAAERREVEEQERRAAAAQRAEEEERRRTEASVRTSKPAVRARGRVVSRGAGTTSTASAQTTASGNTSMLRAPSSSRGRPGNASRARGVRGK</sequence>
<evidence type="ECO:0000313" key="21">
    <source>
        <dbReference type="Proteomes" id="UP001309876"/>
    </source>
</evidence>
<dbReference type="GO" id="GO:0072686">
    <property type="term" value="C:mitotic spindle"/>
    <property type="evidence" value="ECO:0007669"/>
    <property type="project" value="InterPro"/>
</dbReference>
<dbReference type="GO" id="GO:0051301">
    <property type="term" value="P:cell division"/>
    <property type="evidence" value="ECO:0007669"/>
    <property type="project" value="UniProtKB-KW"/>
</dbReference>
<dbReference type="PANTHER" id="PTHR28216">
    <property type="entry name" value="DASH COMPLEX SUBUNIT DUO1"/>
    <property type="match status" value="1"/>
</dbReference>
<dbReference type="GO" id="GO:0007059">
    <property type="term" value="P:chromosome segregation"/>
    <property type="evidence" value="ECO:0007669"/>
    <property type="project" value="UniProtKB-KW"/>
</dbReference>
<feature type="compositionally biased region" description="Low complexity" evidence="19">
    <location>
        <begin position="166"/>
        <end position="187"/>
    </location>
</feature>
<keyword evidence="5" id="KW-0158">Chromosome</keyword>
<dbReference type="PANTHER" id="PTHR28216:SF1">
    <property type="entry name" value="DASH COMPLEX SUBUNIT DUO1"/>
    <property type="match status" value="1"/>
</dbReference>
<feature type="compositionally biased region" description="Basic and acidic residues" evidence="19">
    <location>
        <begin position="1"/>
        <end position="10"/>
    </location>
</feature>
<feature type="compositionally biased region" description="Basic and acidic residues" evidence="19">
    <location>
        <begin position="124"/>
        <end position="150"/>
    </location>
</feature>
<evidence type="ECO:0000256" key="6">
    <source>
        <dbReference type="ARBA" id="ARBA00022490"/>
    </source>
</evidence>
<evidence type="ECO:0000256" key="14">
    <source>
        <dbReference type="ARBA" id="ARBA00023242"/>
    </source>
</evidence>
<evidence type="ECO:0000256" key="3">
    <source>
        <dbReference type="ARBA" id="ARBA00004629"/>
    </source>
</evidence>
<keyword evidence="13" id="KW-0206">Cytoskeleton</keyword>
<evidence type="ECO:0000256" key="15">
    <source>
        <dbReference type="ARBA" id="ARBA00023306"/>
    </source>
</evidence>
<evidence type="ECO:0000256" key="5">
    <source>
        <dbReference type="ARBA" id="ARBA00022454"/>
    </source>
</evidence>
<organism evidence="20 21">
    <name type="scientific">Lithohypha guttulata</name>
    <dbReference type="NCBI Taxonomy" id="1690604"/>
    <lineage>
        <taxon>Eukaryota</taxon>
        <taxon>Fungi</taxon>
        <taxon>Dikarya</taxon>
        <taxon>Ascomycota</taxon>
        <taxon>Pezizomycotina</taxon>
        <taxon>Eurotiomycetes</taxon>
        <taxon>Chaetothyriomycetidae</taxon>
        <taxon>Chaetothyriales</taxon>
        <taxon>Trichomeriaceae</taxon>
        <taxon>Lithohypha</taxon>
    </lineage>
</organism>
<comment type="similarity">
    <text evidence="4">Belongs to the DASH complex DUO1 family.</text>
</comment>
<evidence type="ECO:0000256" key="11">
    <source>
        <dbReference type="ARBA" id="ARBA00022838"/>
    </source>
</evidence>
<feature type="compositionally biased region" description="Basic and acidic residues" evidence="19">
    <location>
        <begin position="19"/>
        <end position="36"/>
    </location>
</feature>
<evidence type="ECO:0000256" key="9">
    <source>
        <dbReference type="ARBA" id="ARBA00022776"/>
    </source>
</evidence>